<sequence>MLINSLKVVLLAVIKIAAVSEFLYNRDYIAIALV</sequence>
<proteinExistence type="predicted"/>
<evidence type="ECO:0000313" key="1">
    <source>
        <dbReference type="EMBL" id="SVA29669.1"/>
    </source>
</evidence>
<protein>
    <submittedName>
        <fullName evidence="1">Uncharacterized protein</fullName>
    </submittedName>
</protein>
<dbReference type="EMBL" id="UINC01006794">
    <property type="protein sequence ID" value="SVA29669.1"/>
    <property type="molecule type" value="Genomic_DNA"/>
</dbReference>
<reference evidence="1" key="1">
    <citation type="submission" date="2018-05" db="EMBL/GenBank/DDBJ databases">
        <authorList>
            <person name="Lanie J.A."/>
            <person name="Ng W.-L."/>
            <person name="Kazmierczak K.M."/>
            <person name="Andrzejewski T.M."/>
            <person name="Davidsen T.M."/>
            <person name="Wayne K.J."/>
            <person name="Tettelin H."/>
            <person name="Glass J.I."/>
            <person name="Rusch D."/>
            <person name="Podicherti R."/>
            <person name="Tsui H.-C.T."/>
            <person name="Winkler M.E."/>
        </authorList>
    </citation>
    <scope>NUCLEOTIDE SEQUENCE</scope>
</reference>
<accession>A0A381UNE2</accession>
<organism evidence="1">
    <name type="scientific">marine metagenome</name>
    <dbReference type="NCBI Taxonomy" id="408172"/>
    <lineage>
        <taxon>unclassified sequences</taxon>
        <taxon>metagenomes</taxon>
        <taxon>ecological metagenomes</taxon>
    </lineage>
</organism>
<name>A0A381UNE2_9ZZZZ</name>
<dbReference type="AlphaFoldDB" id="A0A381UNE2"/>
<gene>
    <name evidence="1" type="ORF">METZ01_LOCUS82523</name>
</gene>